<keyword evidence="3" id="KW-1185">Reference proteome</keyword>
<keyword evidence="1" id="KW-1133">Transmembrane helix</keyword>
<name>A0A2T4AFZ7_TRIHA</name>
<reference evidence="2 3" key="1">
    <citation type="submission" date="2016-07" db="EMBL/GenBank/DDBJ databases">
        <title>Multiple horizontal gene transfer events from other fungi enriched the ability of initially mycotrophic Trichoderma (Ascomycota) to feed on dead plant biomass.</title>
        <authorList>
            <consortium name="DOE Joint Genome Institute"/>
            <person name="Aerts A."/>
            <person name="Atanasova L."/>
            <person name="Chenthamara K."/>
            <person name="Zhang J."/>
            <person name="Grujic M."/>
            <person name="Henrissat B."/>
            <person name="Kuo A."/>
            <person name="Salamov A."/>
            <person name="Lipzen A."/>
            <person name="Labutti K."/>
            <person name="Barry K."/>
            <person name="Miao Y."/>
            <person name="Rahimi M.J."/>
            <person name="Shen Q."/>
            <person name="Grigoriev I.V."/>
            <person name="Kubicek C.P."/>
            <person name="Druzhinina I.S."/>
        </authorList>
    </citation>
    <scope>NUCLEOTIDE SEQUENCE [LARGE SCALE GENOMIC DNA]</scope>
    <source>
        <strain evidence="2 3">CBS 226.95</strain>
    </source>
</reference>
<gene>
    <name evidence="2" type="ORF">M431DRAFT_414787</name>
</gene>
<dbReference type="GeneID" id="36623531"/>
<evidence type="ECO:0000313" key="3">
    <source>
        <dbReference type="Proteomes" id="UP000241690"/>
    </source>
</evidence>
<proteinExistence type="predicted"/>
<evidence type="ECO:0000313" key="2">
    <source>
        <dbReference type="EMBL" id="PTB55986.1"/>
    </source>
</evidence>
<evidence type="ECO:0000256" key="1">
    <source>
        <dbReference type="SAM" id="Phobius"/>
    </source>
</evidence>
<dbReference type="EMBL" id="KZ679679">
    <property type="protein sequence ID" value="PTB55986.1"/>
    <property type="molecule type" value="Genomic_DNA"/>
</dbReference>
<protein>
    <submittedName>
        <fullName evidence="2">Uncharacterized protein</fullName>
    </submittedName>
</protein>
<feature type="transmembrane region" description="Helical" evidence="1">
    <location>
        <begin position="59"/>
        <end position="81"/>
    </location>
</feature>
<dbReference type="RefSeq" id="XP_024775663.1">
    <property type="nucleotide sequence ID" value="XM_024914965.1"/>
</dbReference>
<keyword evidence="1" id="KW-0472">Membrane</keyword>
<keyword evidence="1" id="KW-0812">Transmembrane</keyword>
<organism evidence="2 3">
    <name type="scientific">Trichoderma harzianum CBS 226.95</name>
    <dbReference type="NCBI Taxonomy" id="983964"/>
    <lineage>
        <taxon>Eukaryota</taxon>
        <taxon>Fungi</taxon>
        <taxon>Dikarya</taxon>
        <taxon>Ascomycota</taxon>
        <taxon>Pezizomycotina</taxon>
        <taxon>Sordariomycetes</taxon>
        <taxon>Hypocreomycetidae</taxon>
        <taxon>Hypocreales</taxon>
        <taxon>Hypocreaceae</taxon>
        <taxon>Trichoderma</taxon>
    </lineage>
</organism>
<dbReference type="AlphaFoldDB" id="A0A2T4AFZ7"/>
<dbReference type="Proteomes" id="UP000241690">
    <property type="component" value="Unassembled WGS sequence"/>
</dbReference>
<accession>A0A2T4AFZ7</accession>
<sequence length="154" mass="17938">MFRVCQAFCAVKIRDMRLRCIDSVNHPYLRPKILLLNGIRGNTGFTASFNFFSLLIPKWVRPMIGGFVFSYLFMAGILETFSAHDYRYPRRHKLQYFVNIWMQQVSCWTGANLSGRIPRIRSVQDFNACSAESGTMPRRRCCDPRELFAVPNLE</sequence>